<proteinExistence type="predicted"/>
<dbReference type="InterPro" id="IPR018061">
    <property type="entry name" value="Retropepsins"/>
</dbReference>
<dbReference type="EMBL" id="JAULJE010000005">
    <property type="protein sequence ID" value="KAK1342275.1"/>
    <property type="molecule type" value="Genomic_DNA"/>
</dbReference>
<dbReference type="InterPro" id="IPR001969">
    <property type="entry name" value="Aspartic_peptidase_AS"/>
</dbReference>
<comment type="caution">
    <text evidence="7">The sequence shown here is derived from an EMBL/GenBank/DDBJ whole genome shotgun (WGS) entry which is preliminary data.</text>
</comment>
<feature type="region of interest" description="Disordered" evidence="5">
    <location>
        <begin position="221"/>
        <end position="332"/>
    </location>
</feature>
<feature type="compositionally biased region" description="Low complexity" evidence="5">
    <location>
        <begin position="368"/>
        <end position="381"/>
    </location>
</feature>
<feature type="compositionally biased region" description="Low complexity" evidence="5">
    <location>
        <begin position="246"/>
        <end position="260"/>
    </location>
</feature>
<dbReference type="Pfam" id="PF00077">
    <property type="entry name" value="RVP"/>
    <property type="match status" value="1"/>
</dbReference>
<dbReference type="AlphaFoldDB" id="A0AA40I4B9"/>
<evidence type="ECO:0000256" key="1">
    <source>
        <dbReference type="ARBA" id="ARBA00022801"/>
    </source>
</evidence>
<evidence type="ECO:0000256" key="3">
    <source>
        <dbReference type="ARBA" id="ARBA00022884"/>
    </source>
</evidence>
<sequence length="929" mass="99628">MTLLRLLTLKGGPGSRRPHTEGYTVSKSDFVSVRLAKLKPVTSSSSCSEQTSWHHLLLLFLSENSGNKVKPPSTSPLPSVFPPEKTEARRVQDESPHAGSGDRASTGLTGVRALRPAEQYKQEGTPAGIHTACSPGNGRCHQTGQECVTQAEKLRSQSVVSVPALPQTITTLFSICQQPRSHRRCSHVLTAQSDWGWCHQWVRAAAAGPIAPKEQREVLRDGWGRQPPLPPADGTKRAPSRRTPRKAAAGGRGRAVAGAGIQRPERPRGTQVLPGHSPAEAAAPPPRPTQRGPSGPARNPRGPREWGSDRVAGLEPGVPIGPAGSQVAGSPSRDTFRRLTWARPFLSRRALSRWPSADSRQHRADTPAAAATTAAAAATAARGELEHRRPDSAAPSTTLRTEHAHTQTPRAWPGSDTCDQQVPAAPPLGASRSPRLLGLAPPPRSPADPAPPRVPGSDLLGGIPAGVHWGARSRESRGWSIFRRREPGAGLGLAAGLGGCRWGWRCRRGRGEPSRAGHSSAASSECSELRKRVPSAGLWVGVLPGSCASLRHQTLCRYALPFSGRRQADQCAGWNRKYSHVMAKVTVDCEMMKIVPKGKKARKLKLMEADLPKLMLDTLSQDCGPVLNPRKGLVSNKLGSFMGDGVVASSTIASEPGVRCGQQRALSRRLDLRHISCGVESSTLNYRATLAGQELSFEIKLEIHGRSSTRDVYSPHKGHVFPSSFWDEGNLTSGGKPVSFLVDTGAAYSVLTEPMGLITSKKTAVQEATGQIAYFPWTSKRTVELGRNTVAHSFLVMPECPYPLCRRALLQKLFGCATISFEGDGAGIPRGSWILQPIPGLSETAKPLYSSTGGTQPLNWTEVEQRAFEELKKALISAPALALPDVTKPFHLYVSEARPRGSRVASVPPAVATTASLVKEADKLTLARN</sequence>
<dbReference type="InterPro" id="IPR051320">
    <property type="entry name" value="Viral_Replic_Matur_Polypro"/>
</dbReference>
<dbReference type="GO" id="GO:0006508">
    <property type="term" value="P:proteolysis"/>
    <property type="evidence" value="ECO:0007669"/>
    <property type="project" value="InterPro"/>
</dbReference>
<feature type="compositionally biased region" description="Basic and acidic residues" evidence="5">
    <location>
        <begin position="84"/>
        <end position="96"/>
    </location>
</feature>
<dbReference type="InterPro" id="IPR021109">
    <property type="entry name" value="Peptidase_aspartic_dom_sf"/>
</dbReference>
<evidence type="ECO:0000256" key="5">
    <source>
        <dbReference type="SAM" id="MobiDB-lite"/>
    </source>
</evidence>
<dbReference type="PANTHER" id="PTHR33064:SF29">
    <property type="entry name" value="PEPTIDASE A2 DOMAIN-CONTAINING PROTEIN-RELATED"/>
    <property type="match status" value="1"/>
</dbReference>
<keyword evidence="2" id="KW-0460">Magnesium</keyword>
<feature type="domain" description="Peptidase A2" evidence="6">
    <location>
        <begin position="738"/>
        <end position="809"/>
    </location>
</feature>
<dbReference type="GO" id="GO:0015074">
    <property type="term" value="P:DNA integration"/>
    <property type="evidence" value="ECO:0007669"/>
    <property type="project" value="UniProtKB-KW"/>
</dbReference>
<reference evidence="7" key="1">
    <citation type="submission" date="2023-06" db="EMBL/GenBank/DDBJ databases">
        <title>Reference genome for the Northern bat (Eptesicus nilssonii), a most northern bat species.</title>
        <authorList>
            <person name="Laine V.N."/>
            <person name="Pulliainen A.T."/>
            <person name="Lilley T.M."/>
        </authorList>
    </citation>
    <scope>NUCLEOTIDE SEQUENCE</scope>
    <source>
        <strain evidence="7">BLF_Eptnil</strain>
        <tissue evidence="7">Kidney</tissue>
    </source>
</reference>
<evidence type="ECO:0000313" key="7">
    <source>
        <dbReference type="EMBL" id="KAK1342275.1"/>
    </source>
</evidence>
<evidence type="ECO:0000256" key="4">
    <source>
        <dbReference type="ARBA" id="ARBA00022908"/>
    </source>
</evidence>
<dbReference type="Gene3D" id="2.40.70.10">
    <property type="entry name" value="Acid Proteases"/>
    <property type="match status" value="1"/>
</dbReference>
<dbReference type="InterPro" id="IPR001995">
    <property type="entry name" value="Peptidase_A2_cat"/>
</dbReference>
<organism evidence="7 8">
    <name type="scientific">Cnephaeus nilssonii</name>
    <name type="common">Northern bat</name>
    <name type="synonym">Eptesicus nilssonii</name>
    <dbReference type="NCBI Taxonomy" id="3371016"/>
    <lineage>
        <taxon>Eukaryota</taxon>
        <taxon>Metazoa</taxon>
        <taxon>Chordata</taxon>
        <taxon>Craniata</taxon>
        <taxon>Vertebrata</taxon>
        <taxon>Euteleostomi</taxon>
        <taxon>Mammalia</taxon>
        <taxon>Eutheria</taxon>
        <taxon>Laurasiatheria</taxon>
        <taxon>Chiroptera</taxon>
        <taxon>Yangochiroptera</taxon>
        <taxon>Vespertilionidae</taxon>
        <taxon>Cnephaeus</taxon>
    </lineage>
</organism>
<feature type="region of interest" description="Disordered" evidence="5">
    <location>
        <begin position="352"/>
        <end position="466"/>
    </location>
</feature>
<dbReference type="SUPFAM" id="SSF50630">
    <property type="entry name" value="Acid proteases"/>
    <property type="match status" value="1"/>
</dbReference>
<dbReference type="GO" id="GO:0004190">
    <property type="term" value="F:aspartic-type endopeptidase activity"/>
    <property type="evidence" value="ECO:0007669"/>
    <property type="project" value="InterPro"/>
</dbReference>
<dbReference type="Pfam" id="PF17919">
    <property type="entry name" value="RT_RNaseH_2"/>
    <property type="match status" value="1"/>
</dbReference>
<feature type="region of interest" description="Disordered" evidence="5">
    <location>
        <begin position="67"/>
        <end position="110"/>
    </location>
</feature>
<evidence type="ECO:0000259" key="6">
    <source>
        <dbReference type="PROSITE" id="PS50175"/>
    </source>
</evidence>
<dbReference type="Proteomes" id="UP001177744">
    <property type="component" value="Unassembled WGS sequence"/>
</dbReference>
<dbReference type="InterPro" id="IPR043502">
    <property type="entry name" value="DNA/RNA_pol_sf"/>
</dbReference>
<dbReference type="InterPro" id="IPR043128">
    <property type="entry name" value="Rev_trsase/Diguanyl_cyclase"/>
</dbReference>
<gene>
    <name evidence="7" type="ORF">QTO34_015031</name>
</gene>
<dbReference type="PROSITE" id="PS50175">
    <property type="entry name" value="ASP_PROT_RETROV"/>
    <property type="match status" value="1"/>
</dbReference>
<feature type="compositionally biased region" description="Pro residues" evidence="5">
    <location>
        <begin position="440"/>
        <end position="454"/>
    </location>
</feature>
<dbReference type="GO" id="GO:0003723">
    <property type="term" value="F:RNA binding"/>
    <property type="evidence" value="ECO:0007669"/>
    <property type="project" value="UniProtKB-KW"/>
</dbReference>
<dbReference type="SUPFAM" id="SSF56672">
    <property type="entry name" value="DNA/RNA polymerases"/>
    <property type="match status" value="1"/>
</dbReference>
<protein>
    <recommendedName>
        <fullName evidence="6">Peptidase A2 domain-containing protein</fullName>
    </recommendedName>
</protein>
<name>A0AA40I4B9_CNENI</name>
<keyword evidence="4" id="KW-0229">DNA integration</keyword>
<accession>A0AA40I4B9</accession>
<keyword evidence="3" id="KW-0694">RNA-binding</keyword>
<evidence type="ECO:0000313" key="8">
    <source>
        <dbReference type="Proteomes" id="UP001177744"/>
    </source>
</evidence>
<dbReference type="PANTHER" id="PTHR33064">
    <property type="entry name" value="POL PROTEIN"/>
    <property type="match status" value="1"/>
</dbReference>
<keyword evidence="8" id="KW-1185">Reference proteome</keyword>
<evidence type="ECO:0000256" key="2">
    <source>
        <dbReference type="ARBA" id="ARBA00022842"/>
    </source>
</evidence>
<dbReference type="InterPro" id="IPR041577">
    <property type="entry name" value="RT_RNaseH_2"/>
</dbReference>
<keyword evidence="1" id="KW-0378">Hydrolase</keyword>
<dbReference type="Gene3D" id="3.30.70.270">
    <property type="match status" value="1"/>
</dbReference>
<dbReference type="PROSITE" id="PS00141">
    <property type="entry name" value="ASP_PROTEASE"/>
    <property type="match status" value="1"/>
</dbReference>